<organism evidence="1 2">
    <name type="scientific">Brassica cretica</name>
    <name type="common">Mustard</name>
    <dbReference type="NCBI Taxonomy" id="69181"/>
    <lineage>
        <taxon>Eukaryota</taxon>
        <taxon>Viridiplantae</taxon>
        <taxon>Streptophyta</taxon>
        <taxon>Embryophyta</taxon>
        <taxon>Tracheophyta</taxon>
        <taxon>Spermatophyta</taxon>
        <taxon>Magnoliopsida</taxon>
        <taxon>eudicotyledons</taxon>
        <taxon>Gunneridae</taxon>
        <taxon>Pentapetalae</taxon>
        <taxon>rosids</taxon>
        <taxon>malvids</taxon>
        <taxon>Brassicales</taxon>
        <taxon>Brassicaceae</taxon>
        <taxon>Brassiceae</taxon>
        <taxon>Brassica</taxon>
    </lineage>
</organism>
<comment type="caution">
    <text evidence="1">The sequence shown here is derived from an EMBL/GenBank/DDBJ whole genome shotgun (WGS) entry which is preliminary data.</text>
</comment>
<evidence type="ECO:0000313" key="2">
    <source>
        <dbReference type="Proteomes" id="UP000712600"/>
    </source>
</evidence>
<protein>
    <submittedName>
        <fullName evidence="1">Uncharacterized protein</fullName>
    </submittedName>
</protein>
<dbReference type="EMBL" id="QGKX02001521">
    <property type="protein sequence ID" value="KAF3512637.1"/>
    <property type="molecule type" value="Genomic_DNA"/>
</dbReference>
<sequence>MKMRILLVDMNLKSKNQSLNLRMRSQLKETRYQRVQMTLLRMRSMCVKKMRLSCVGTFLPHQHCVGTPPIALCREDDEAELLIIDGFVSLSLCSSSLSLSLSLCSSPSSSCLCSRRRLSLFPSLSCLCVPVVSLCSRRHGVSPCSPGRLCVLRRLFFVFKQ</sequence>
<gene>
    <name evidence="1" type="ORF">F2Q69_00001726</name>
</gene>
<evidence type="ECO:0000313" key="1">
    <source>
        <dbReference type="EMBL" id="KAF3512637.1"/>
    </source>
</evidence>
<dbReference type="AlphaFoldDB" id="A0A8S9PI33"/>
<dbReference type="Proteomes" id="UP000712600">
    <property type="component" value="Unassembled WGS sequence"/>
</dbReference>
<accession>A0A8S9PI33</accession>
<reference evidence="1" key="1">
    <citation type="submission" date="2019-12" db="EMBL/GenBank/DDBJ databases">
        <title>Genome sequencing and annotation of Brassica cretica.</title>
        <authorList>
            <person name="Studholme D.J."/>
            <person name="Sarris P."/>
        </authorList>
    </citation>
    <scope>NUCLEOTIDE SEQUENCE</scope>
    <source>
        <strain evidence="1">PFS-109/04</strain>
        <tissue evidence="1">Leaf</tissue>
    </source>
</reference>
<name>A0A8S9PI33_BRACR</name>
<proteinExistence type="predicted"/>